<keyword evidence="2" id="KW-1185">Reference proteome</keyword>
<reference evidence="1 2" key="1">
    <citation type="submission" date="2017-07" db="EMBL/GenBank/DDBJ databases">
        <title>Acidovorax KNDSW TSA 6 genome sequence and assembly.</title>
        <authorList>
            <person name="Mayilraj S."/>
        </authorList>
    </citation>
    <scope>NUCLEOTIDE SEQUENCE [LARGE SCALE GENOMIC DNA]</scope>
    <source>
        <strain evidence="1 2">KNDSW-TSA6</strain>
    </source>
</reference>
<gene>
    <name evidence="1" type="ORF">CBY09_10280</name>
</gene>
<proteinExistence type="predicted"/>
<comment type="caution">
    <text evidence="1">The sequence shown here is derived from an EMBL/GenBank/DDBJ whole genome shotgun (WGS) entry which is preliminary data.</text>
</comment>
<organism evidence="1 2">
    <name type="scientific">Acidovorax kalamii</name>
    <dbReference type="NCBI Taxonomy" id="2004485"/>
    <lineage>
        <taxon>Bacteria</taxon>
        <taxon>Pseudomonadati</taxon>
        <taxon>Pseudomonadota</taxon>
        <taxon>Betaproteobacteria</taxon>
        <taxon>Burkholderiales</taxon>
        <taxon>Comamonadaceae</taxon>
        <taxon>Acidovorax</taxon>
    </lineage>
</organism>
<dbReference type="OrthoDB" id="8778496at2"/>
<dbReference type="EMBL" id="NOIG01000006">
    <property type="protein sequence ID" value="OYD50580.1"/>
    <property type="molecule type" value="Genomic_DNA"/>
</dbReference>
<evidence type="ECO:0000313" key="2">
    <source>
        <dbReference type="Proteomes" id="UP000215441"/>
    </source>
</evidence>
<accession>A0A235ENJ9</accession>
<sequence length="102" mass="11692">MKDWIRNVLSIRQARRPAPVGQVPAVGTDIQRGELKMAVTHRISGELWDWLVLSGWRNLPVATDRRRGVRLPDEALKTLMDAAPQERNQVYARLLEQAQPQE</sequence>
<dbReference type="Proteomes" id="UP000215441">
    <property type="component" value="Unassembled WGS sequence"/>
</dbReference>
<name>A0A235ENJ9_9BURK</name>
<dbReference type="AlphaFoldDB" id="A0A235ENJ9"/>
<protein>
    <submittedName>
        <fullName evidence="1">Uncharacterized protein</fullName>
    </submittedName>
</protein>
<evidence type="ECO:0000313" key="1">
    <source>
        <dbReference type="EMBL" id="OYD50580.1"/>
    </source>
</evidence>